<organism evidence="2 3">
    <name type="scientific">Deinococcus yavapaiensis KR-236</name>
    <dbReference type="NCBI Taxonomy" id="694435"/>
    <lineage>
        <taxon>Bacteria</taxon>
        <taxon>Thermotogati</taxon>
        <taxon>Deinococcota</taxon>
        <taxon>Deinococci</taxon>
        <taxon>Deinococcales</taxon>
        <taxon>Deinococcaceae</taxon>
        <taxon>Deinococcus</taxon>
    </lineage>
</organism>
<dbReference type="InterPro" id="IPR046505">
    <property type="entry name" value="DUF6683"/>
</dbReference>
<dbReference type="Pfam" id="PF20388">
    <property type="entry name" value="DUF6683"/>
    <property type="match status" value="1"/>
</dbReference>
<gene>
    <name evidence="2" type="ORF">DES52_101233</name>
</gene>
<dbReference type="OrthoDB" id="881807at2"/>
<evidence type="ECO:0000313" key="3">
    <source>
        <dbReference type="Proteomes" id="UP000248326"/>
    </source>
</evidence>
<dbReference type="Proteomes" id="UP000248326">
    <property type="component" value="Unassembled WGS sequence"/>
</dbReference>
<reference evidence="2 3" key="1">
    <citation type="submission" date="2018-06" db="EMBL/GenBank/DDBJ databases">
        <title>Genomic Encyclopedia of Type Strains, Phase IV (KMG-IV): sequencing the most valuable type-strain genomes for metagenomic binning, comparative biology and taxonomic classification.</title>
        <authorList>
            <person name="Goeker M."/>
        </authorList>
    </citation>
    <scope>NUCLEOTIDE SEQUENCE [LARGE SCALE GENOMIC DNA]</scope>
    <source>
        <strain evidence="2 3">DSM 18048</strain>
    </source>
</reference>
<evidence type="ECO:0000313" key="2">
    <source>
        <dbReference type="EMBL" id="PYE56429.1"/>
    </source>
</evidence>
<feature type="chain" id="PRO_5016392506" description="SdpC family antimicrobial peptide" evidence="1">
    <location>
        <begin position="23"/>
        <end position="219"/>
    </location>
</feature>
<proteinExistence type="predicted"/>
<name>A0A318SAN8_9DEIO</name>
<protein>
    <recommendedName>
        <fullName evidence="4">SdpC family antimicrobial peptide</fullName>
    </recommendedName>
</protein>
<sequence>MHSRIRHIVLLALALGAVHASAQSGASTLSFDKLFAPPVVTDAAKKADFSYTVTPESKKKAQDDYLASLAKANANAAKTLEGQLARNDVGAIYARIASALGLKRGDLADTFTAYLFLNWSIVNNETDDRPDDKQRLAALRAQVANLLAGNESVRDAPARSKMGAELELLFVTLQASWQSAAQQGSLKPFSESVGKLFKDSMGVDLKTVSLTTQGMSVNN</sequence>
<accession>A0A318SAN8</accession>
<dbReference type="RefSeq" id="WP_110884924.1">
    <property type="nucleotide sequence ID" value="NZ_QJSX01000001.1"/>
</dbReference>
<keyword evidence="1" id="KW-0732">Signal</keyword>
<evidence type="ECO:0000256" key="1">
    <source>
        <dbReference type="SAM" id="SignalP"/>
    </source>
</evidence>
<dbReference type="EMBL" id="QJSX01000001">
    <property type="protein sequence ID" value="PYE56429.1"/>
    <property type="molecule type" value="Genomic_DNA"/>
</dbReference>
<feature type="signal peptide" evidence="1">
    <location>
        <begin position="1"/>
        <end position="22"/>
    </location>
</feature>
<evidence type="ECO:0008006" key="4">
    <source>
        <dbReference type="Google" id="ProtNLM"/>
    </source>
</evidence>
<dbReference type="AlphaFoldDB" id="A0A318SAN8"/>
<keyword evidence="3" id="KW-1185">Reference proteome</keyword>
<comment type="caution">
    <text evidence="2">The sequence shown here is derived from an EMBL/GenBank/DDBJ whole genome shotgun (WGS) entry which is preliminary data.</text>
</comment>